<evidence type="ECO:0000313" key="2">
    <source>
        <dbReference type="EMBL" id="MCZ4552363.1"/>
    </source>
</evidence>
<evidence type="ECO:0000313" key="3">
    <source>
        <dbReference type="Proteomes" id="UP001067235"/>
    </source>
</evidence>
<reference evidence="2" key="1">
    <citation type="submission" date="2022-12" db="EMBL/GenBank/DDBJ databases">
        <authorList>
            <person name="Krivoruchko A.V."/>
            <person name="Elkin A."/>
        </authorList>
    </citation>
    <scope>NUCLEOTIDE SEQUENCE</scope>
    <source>
        <strain evidence="2">IEGM 1388</strain>
    </source>
</reference>
<comment type="caution">
    <text evidence="2">The sequence shown here is derived from an EMBL/GenBank/DDBJ whole genome shotgun (WGS) entry which is preliminary data.</text>
</comment>
<protein>
    <recommendedName>
        <fullName evidence="4">Integral membrane protein</fullName>
    </recommendedName>
</protein>
<keyword evidence="1" id="KW-0472">Membrane</keyword>
<evidence type="ECO:0000256" key="1">
    <source>
        <dbReference type="SAM" id="Phobius"/>
    </source>
</evidence>
<dbReference type="EMBL" id="JAPWIE010000006">
    <property type="protein sequence ID" value="MCZ4552363.1"/>
    <property type="molecule type" value="Genomic_DNA"/>
</dbReference>
<keyword evidence="1" id="KW-1133">Transmembrane helix</keyword>
<proteinExistence type="predicted"/>
<feature type="transmembrane region" description="Helical" evidence="1">
    <location>
        <begin position="85"/>
        <end position="105"/>
    </location>
</feature>
<feature type="transmembrane region" description="Helical" evidence="1">
    <location>
        <begin position="53"/>
        <end position="73"/>
    </location>
</feature>
<evidence type="ECO:0008006" key="4">
    <source>
        <dbReference type="Google" id="ProtNLM"/>
    </source>
</evidence>
<dbReference type="Proteomes" id="UP001067235">
    <property type="component" value="Unassembled WGS sequence"/>
</dbReference>
<organism evidence="2 3">
    <name type="scientific">Gordonia rubripertincta</name>
    <name type="common">Rhodococcus corallinus</name>
    <dbReference type="NCBI Taxonomy" id="36822"/>
    <lineage>
        <taxon>Bacteria</taxon>
        <taxon>Bacillati</taxon>
        <taxon>Actinomycetota</taxon>
        <taxon>Actinomycetes</taxon>
        <taxon>Mycobacteriales</taxon>
        <taxon>Gordoniaceae</taxon>
        <taxon>Gordonia</taxon>
    </lineage>
</organism>
<gene>
    <name evidence="2" type="ORF">O4213_20385</name>
</gene>
<name>A0ABT4MZD3_GORRU</name>
<feature type="transmembrane region" description="Helical" evidence="1">
    <location>
        <begin position="117"/>
        <end position="138"/>
    </location>
</feature>
<dbReference type="RefSeq" id="WP_084838864.1">
    <property type="nucleotide sequence ID" value="NZ_JAPWIE010000006.1"/>
</dbReference>
<keyword evidence="1" id="KW-0812">Transmembrane</keyword>
<accession>A0ABT4MZD3</accession>
<keyword evidence="3" id="KW-1185">Reference proteome</keyword>
<feature type="transmembrane region" description="Helical" evidence="1">
    <location>
        <begin position="13"/>
        <end position="32"/>
    </location>
</feature>
<feature type="transmembrane region" description="Helical" evidence="1">
    <location>
        <begin position="144"/>
        <end position="165"/>
    </location>
</feature>
<sequence length="248" mass="26588">MHFIDSLVDGGKLPMFLLFLSFLVTFIVTRTITRMIRAGKGPFKDNVSGGVHIHHSIPGIILTVVGAFTSVGVDGHSPWAEVSAVMIGIGSSLVLDEFALILHLSDVYWSSQGQLSVQLVSLTIALLGLVLLGVNPIAETTGFTGGHAVVLAYVPIHIFVLLVCVEKGKYSTAAIGAFIPPVAWAGAARLARPKSRWAHKRYSPAKQQSARHRADRFDERFGQWGLDVEDLVAGKPTASPSAVTQPSK</sequence>